<dbReference type="Proteomes" id="UP001596435">
    <property type="component" value="Unassembled WGS sequence"/>
</dbReference>
<keyword evidence="2" id="KW-0520">NAD</keyword>
<dbReference type="SUPFAM" id="SSF48179">
    <property type="entry name" value="6-phosphogluconate dehydrogenase C-terminal domain-like"/>
    <property type="match status" value="1"/>
</dbReference>
<evidence type="ECO:0000259" key="4">
    <source>
        <dbReference type="SMART" id="SM00984"/>
    </source>
</evidence>
<dbReference type="InterPro" id="IPR014026">
    <property type="entry name" value="UDP-Glc/GDP-Man_DH_dimer"/>
</dbReference>
<name>A0ABW2G0D7_9ACTN</name>
<dbReference type="InterPro" id="IPR008927">
    <property type="entry name" value="6-PGluconate_DH-like_C_sf"/>
</dbReference>
<sequence>MTSLSGHALTVARTDVTTAHEPIQTTAEGFDARVADRTLTVGIVGLGYTGLPLAIGFATAGFGVVGVDLDTAKVAAVNRSESYLPDLTDIELQDVAEKLTAVADPAALRGADAVVICVPTPVTPEQTADLSFVDAAVASVLPYLRAGSLVVLQSTVPAGTTAGIARTIADRTGLRPGEDLFLAMAPERVDPANTNGWTLLNTPKLVGGVGPESTRRAQLLFEQICRTVVPVSDPAVAELSKVYENTFRLVNIALSLELSDLCRSLGLPVREVVDAAATKPFGFLAHYPGPGVGGECIPVDPLFLSERARREGVALELVDTAHRRVSERPRQVVARVADLLAARGVATAGAEVLLVGVSYKPGVADLRNAPALDVIRGLRELGAEVSYFDPMVPDLEVDGTAVKVAAWSRETLAAADCAVLITPHGRLAGDPAWSAARLVLDTRNELAPADNVEVL</sequence>
<dbReference type="InterPro" id="IPR036220">
    <property type="entry name" value="UDP-Glc/GDP-Man_DH_C_sf"/>
</dbReference>
<dbReference type="SUPFAM" id="SSF51735">
    <property type="entry name" value="NAD(P)-binding Rossmann-fold domains"/>
    <property type="match status" value="1"/>
</dbReference>
<feature type="domain" description="UDP-glucose/GDP-mannose dehydrogenase C-terminal" evidence="4">
    <location>
        <begin position="353"/>
        <end position="448"/>
    </location>
</feature>
<dbReference type="InterPro" id="IPR001732">
    <property type="entry name" value="UDP-Glc/GDP-Man_DH_N"/>
</dbReference>
<protein>
    <submittedName>
        <fullName evidence="5">Nucleotide sugar dehydrogenase</fullName>
    </submittedName>
</protein>
<evidence type="ECO:0000313" key="5">
    <source>
        <dbReference type="EMBL" id="MFC7182973.1"/>
    </source>
</evidence>
<dbReference type="RefSeq" id="WP_380232136.1">
    <property type="nucleotide sequence ID" value="NZ_JBHSVH010000002.1"/>
</dbReference>
<dbReference type="PIRSF" id="PIRSF500136">
    <property type="entry name" value="UDP_ManNAc_DH"/>
    <property type="match status" value="1"/>
</dbReference>
<dbReference type="Pfam" id="PF03720">
    <property type="entry name" value="UDPG_MGDP_dh_C"/>
    <property type="match status" value="1"/>
</dbReference>
<evidence type="ECO:0000313" key="6">
    <source>
        <dbReference type="Proteomes" id="UP001596435"/>
    </source>
</evidence>
<accession>A0ABW2G0D7</accession>
<dbReference type="PANTHER" id="PTHR43491">
    <property type="entry name" value="UDP-N-ACETYL-D-MANNOSAMINE DEHYDROGENASE"/>
    <property type="match status" value="1"/>
</dbReference>
<gene>
    <name evidence="5" type="ORF">ACFQMG_25815</name>
</gene>
<dbReference type="EMBL" id="JBHTAJ010000057">
    <property type="protein sequence ID" value="MFC7182973.1"/>
    <property type="molecule type" value="Genomic_DNA"/>
</dbReference>
<dbReference type="InterPro" id="IPR017476">
    <property type="entry name" value="UDP-Glc/GDP-Man"/>
</dbReference>
<dbReference type="SUPFAM" id="SSF52413">
    <property type="entry name" value="UDP-glucose/GDP-mannose dehydrogenase C-terminal domain"/>
    <property type="match status" value="1"/>
</dbReference>
<reference evidence="6" key="1">
    <citation type="journal article" date="2019" name="Int. J. Syst. Evol. Microbiol.">
        <title>The Global Catalogue of Microorganisms (GCM) 10K type strain sequencing project: providing services to taxonomists for standard genome sequencing and annotation.</title>
        <authorList>
            <consortium name="The Broad Institute Genomics Platform"/>
            <consortium name="The Broad Institute Genome Sequencing Center for Infectious Disease"/>
            <person name="Wu L."/>
            <person name="Ma J."/>
        </authorList>
    </citation>
    <scope>NUCLEOTIDE SEQUENCE [LARGE SCALE GENOMIC DNA]</scope>
    <source>
        <strain evidence="6">CGMCC 1.12859</strain>
    </source>
</reference>
<evidence type="ECO:0000256" key="2">
    <source>
        <dbReference type="ARBA" id="ARBA00023027"/>
    </source>
</evidence>
<organism evidence="5 6">
    <name type="scientific">Kitasatospora paranensis</name>
    <dbReference type="NCBI Taxonomy" id="258053"/>
    <lineage>
        <taxon>Bacteria</taxon>
        <taxon>Bacillati</taxon>
        <taxon>Actinomycetota</taxon>
        <taxon>Actinomycetes</taxon>
        <taxon>Kitasatosporales</taxon>
        <taxon>Streptomycetaceae</taxon>
        <taxon>Kitasatospora</taxon>
    </lineage>
</organism>
<dbReference type="InterPro" id="IPR028359">
    <property type="entry name" value="UDP_ManNAc/GlcNAc_DH"/>
</dbReference>
<evidence type="ECO:0000256" key="3">
    <source>
        <dbReference type="PIRNR" id="PIRNR000124"/>
    </source>
</evidence>
<dbReference type="InterPro" id="IPR036291">
    <property type="entry name" value="NAD(P)-bd_dom_sf"/>
</dbReference>
<keyword evidence="6" id="KW-1185">Reference proteome</keyword>
<dbReference type="Pfam" id="PF03721">
    <property type="entry name" value="UDPG_MGDP_dh_N"/>
    <property type="match status" value="1"/>
</dbReference>
<keyword evidence="1" id="KW-0560">Oxidoreductase</keyword>
<dbReference type="SMART" id="SM00984">
    <property type="entry name" value="UDPG_MGDP_dh_C"/>
    <property type="match status" value="1"/>
</dbReference>
<comment type="similarity">
    <text evidence="3">Belongs to the UDP-glucose/GDP-mannose dehydrogenase family.</text>
</comment>
<evidence type="ECO:0000256" key="1">
    <source>
        <dbReference type="ARBA" id="ARBA00023002"/>
    </source>
</evidence>
<dbReference type="Pfam" id="PF00984">
    <property type="entry name" value="UDPG_MGDP_dh"/>
    <property type="match status" value="1"/>
</dbReference>
<dbReference type="InterPro" id="IPR014027">
    <property type="entry name" value="UDP-Glc/GDP-Man_DH_C"/>
</dbReference>
<proteinExistence type="inferred from homology"/>
<comment type="caution">
    <text evidence="5">The sequence shown here is derived from an EMBL/GenBank/DDBJ whole genome shotgun (WGS) entry which is preliminary data.</text>
</comment>
<dbReference type="PIRSF" id="PIRSF000124">
    <property type="entry name" value="UDPglc_GDPman_dh"/>
    <property type="match status" value="1"/>
</dbReference>
<dbReference type="PANTHER" id="PTHR43491:SF1">
    <property type="entry name" value="UDP-N-ACETYL-D-MANNOSAMINE DEHYDROGENASE"/>
    <property type="match status" value="1"/>
</dbReference>
<dbReference type="Gene3D" id="3.40.50.720">
    <property type="entry name" value="NAD(P)-binding Rossmann-like Domain"/>
    <property type="match status" value="2"/>
</dbReference>
<dbReference type="NCBIfam" id="TIGR03026">
    <property type="entry name" value="NDP-sugDHase"/>
    <property type="match status" value="1"/>
</dbReference>